<name>A0A0A8Z5C7_ARUDO</name>
<proteinExistence type="predicted"/>
<sequence>MVSVISEGGTFL</sequence>
<protein>
    <submittedName>
        <fullName evidence="1">Uncharacterized protein</fullName>
    </submittedName>
</protein>
<reference evidence="1" key="2">
    <citation type="journal article" date="2015" name="Data Brief">
        <title>Shoot transcriptome of the giant reed, Arundo donax.</title>
        <authorList>
            <person name="Barrero R.A."/>
            <person name="Guerrero F.D."/>
            <person name="Moolhuijzen P."/>
            <person name="Goolsby J.A."/>
            <person name="Tidwell J."/>
            <person name="Bellgard S.E."/>
            <person name="Bellgard M.I."/>
        </authorList>
    </citation>
    <scope>NUCLEOTIDE SEQUENCE</scope>
    <source>
        <tissue evidence="1">Shoot tissue taken approximately 20 cm above the soil surface</tissue>
    </source>
</reference>
<accession>A0A0A8Z5C7</accession>
<evidence type="ECO:0000313" key="1">
    <source>
        <dbReference type="EMBL" id="JAD30047.1"/>
    </source>
</evidence>
<dbReference type="EMBL" id="GBRH01267848">
    <property type="protein sequence ID" value="JAD30047.1"/>
    <property type="molecule type" value="Transcribed_RNA"/>
</dbReference>
<reference evidence="1" key="1">
    <citation type="submission" date="2014-09" db="EMBL/GenBank/DDBJ databases">
        <authorList>
            <person name="Magalhaes I.L.F."/>
            <person name="Oliveira U."/>
            <person name="Santos F.R."/>
            <person name="Vidigal T.H.D.A."/>
            <person name="Brescovit A.D."/>
            <person name="Santos A.J."/>
        </authorList>
    </citation>
    <scope>NUCLEOTIDE SEQUENCE</scope>
    <source>
        <tissue evidence="1">Shoot tissue taken approximately 20 cm above the soil surface</tissue>
    </source>
</reference>
<organism evidence="1">
    <name type="scientific">Arundo donax</name>
    <name type="common">Giant reed</name>
    <name type="synonym">Donax arundinaceus</name>
    <dbReference type="NCBI Taxonomy" id="35708"/>
    <lineage>
        <taxon>Eukaryota</taxon>
        <taxon>Viridiplantae</taxon>
        <taxon>Streptophyta</taxon>
        <taxon>Embryophyta</taxon>
        <taxon>Tracheophyta</taxon>
        <taxon>Spermatophyta</taxon>
        <taxon>Magnoliopsida</taxon>
        <taxon>Liliopsida</taxon>
        <taxon>Poales</taxon>
        <taxon>Poaceae</taxon>
        <taxon>PACMAD clade</taxon>
        <taxon>Arundinoideae</taxon>
        <taxon>Arundineae</taxon>
        <taxon>Arundo</taxon>
    </lineage>
</organism>